<reference evidence="1" key="1">
    <citation type="submission" date="2014-09" db="EMBL/GenBank/DDBJ databases">
        <authorList>
            <person name="Magalhaes I.L.F."/>
            <person name="Oliveira U."/>
            <person name="Santos F.R."/>
            <person name="Vidigal T.H.D.A."/>
            <person name="Brescovit A.D."/>
            <person name="Santos A.J."/>
        </authorList>
    </citation>
    <scope>NUCLEOTIDE SEQUENCE</scope>
    <source>
        <tissue evidence="1">Shoot tissue taken approximately 20 cm above the soil surface</tissue>
    </source>
</reference>
<dbReference type="AlphaFoldDB" id="A0A0A9GSZ5"/>
<protein>
    <submittedName>
        <fullName evidence="1">Uncharacterized protein</fullName>
    </submittedName>
</protein>
<accession>A0A0A9GSZ5</accession>
<proteinExistence type="predicted"/>
<name>A0A0A9GSZ5_ARUDO</name>
<sequence>MLMFYVLGPLLQTSSERQPKS</sequence>
<reference evidence="1" key="2">
    <citation type="journal article" date="2015" name="Data Brief">
        <title>Shoot transcriptome of the giant reed, Arundo donax.</title>
        <authorList>
            <person name="Barrero R.A."/>
            <person name="Guerrero F.D."/>
            <person name="Moolhuijzen P."/>
            <person name="Goolsby J.A."/>
            <person name="Tidwell J."/>
            <person name="Bellgard S.E."/>
            <person name="Bellgard M.I."/>
        </authorList>
    </citation>
    <scope>NUCLEOTIDE SEQUENCE</scope>
    <source>
        <tissue evidence="1">Shoot tissue taken approximately 20 cm above the soil surface</tissue>
    </source>
</reference>
<evidence type="ECO:0000313" key="1">
    <source>
        <dbReference type="EMBL" id="JAE28140.1"/>
    </source>
</evidence>
<organism evidence="1">
    <name type="scientific">Arundo donax</name>
    <name type="common">Giant reed</name>
    <name type="synonym">Donax arundinaceus</name>
    <dbReference type="NCBI Taxonomy" id="35708"/>
    <lineage>
        <taxon>Eukaryota</taxon>
        <taxon>Viridiplantae</taxon>
        <taxon>Streptophyta</taxon>
        <taxon>Embryophyta</taxon>
        <taxon>Tracheophyta</taxon>
        <taxon>Spermatophyta</taxon>
        <taxon>Magnoliopsida</taxon>
        <taxon>Liliopsida</taxon>
        <taxon>Poales</taxon>
        <taxon>Poaceae</taxon>
        <taxon>PACMAD clade</taxon>
        <taxon>Arundinoideae</taxon>
        <taxon>Arundineae</taxon>
        <taxon>Arundo</taxon>
    </lineage>
</organism>
<dbReference type="EMBL" id="GBRH01169756">
    <property type="protein sequence ID" value="JAE28140.1"/>
    <property type="molecule type" value="Transcribed_RNA"/>
</dbReference>